<name>A0A836CJ65_9STRA</name>
<evidence type="ECO:0000256" key="2">
    <source>
        <dbReference type="SAM" id="SignalP"/>
    </source>
</evidence>
<keyword evidence="1" id="KW-1133">Transmembrane helix</keyword>
<comment type="caution">
    <text evidence="3">The sequence shown here is derived from an EMBL/GenBank/DDBJ whole genome shotgun (WGS) entry which is preliminary data.</text>
</comment>
<feature type="chain" id="PRO_5032472606" evidence="2">
    <location>
        <begin position="21"/>
        <end position="171"/>
    </location>
</feature>
<organism evidence="3 4">
    <name type="scientific">Tribonema minus</name>
    <dbReference type="NCBI Taxonomy" id="303371"/>
    <lineage>
        <taxon>Eukaryota</taxon>
        <taxon>Sar</taxon>
        <taxon>Stramenopiles</taxon>
        <taxon>Ochrophyta</taxon>
        <taxon>PX clade</taxon>
        <taxon>Xanthophyceae</taxon>
        <taxon>Tribonematales</taxon>
        <taxon>Tribonemataceae</taxon>
        <taxon>Tribonema</taxon>
    </lineage>
</organism>
<keyword evidence="1" id="KW-0812">Transmembrane</keyword>
<gene>
    <name evidence="3" type="ORF">JKP88DRAFT_218224</name>
</gene>
<feature type="non-terminal residue" evidence="3">
    <location>
        <position position="171"/>
    </location>
</feature>
<protein>
    <submittedName>
        <fullName evidence="3">Uncharacterized protein</fullName>
    </submittedName>
</protein>
<sequence>MSSNTFSALMACLLLAVATAFMAGSPAAPAPAATCALPQLVRGHRVAAPFLLPVKGPFSSPAVTSSRRPVATLEWDNARAEGGVTGLESALRVASTSPLLALTALALASIRAPVVGVAAGLAYGVVAAVQALRRASAERVFFMCSLATVVMVGVVGGYSFGTALFGAVALM</sequence>
<evidence type="ECO:0000313" key="3">
    <source>
        <dbReference type="EMBL" id="KAG5188560.1"/>
    </source>
</evidence>
<feature type="transmembrane region" description="Helical" evidence="1">
    <location>
        <begin position="99"/>
        <end position="128"/>
    </location>
</feature>
<dbReference type="Proteomes" id="UP000664859">
    <property type="component" value="Unassembled WGS sequence"/>
</dbReference>
<accession>A0A836CJ65</accession>
<evidence type="ECO:0000256" key="1">
    <source>
        <dbReference type="SAM" id="Phobius"/>
    </source>
</evidence>
<proteinExistence type="predicted"/>
<dbReference type="AlphaFoldDB" id="A0A836CJ65"/>
<reference evidence="3" key="1">
    <citation type="submission" date="2021-02" db="EMBL/GenBank/DDBJ databases">
        <title>First Annotated Genome of the Yellow-green Alga Tribonema minus.</title>
        <authorList>
            <person name="Mahan K.M."/>
        </authorList>
    </citation>
    <scope>NUCLEOTIDE SEQUENCE</scope>
    <source>
        <strain evidence="3">UTEX B ZZ1240</strain>
    </source>
</reference>
<keyword evidence="1" id="KW-0472">Membrane</keyword>
<keyword evidence="4" id="KW-1185">Reference proteome</keyword>
<feature type="signal peptide" evidence="2">
    <location>
        <begin position="1"/>
        <end position="20"/>
    </location>
</feature>
<evidence type="ECO:0000313" key="4">
    <source>
        <dbReference type="Proteomes" id="UP000664859"/>
    </source>
</evidence>
<keyword evidence="2" id="KW-0732">Signal</keyword>
<dbReference type="EMBL" id="JAFCMP010000068">
    <property type="protein sequence ID" value="KAG5188560.1"/>
    <property type="molecule type" value="Genomic_DNA"/>
</dbReference>
<feature type="transmembrane region" description="Helical" evidence="1">
    <location>
        <begin position="140"/>
        <end position="170"/>
    </location>
</feature>